<proteinExistence type="predicted"/>
<reference evidence="2" key="1">
    <citation type="submission" date="2022-11" db="UniProtKB">
        <authorList>
            <consortium name="WormBaseParasite"/>
        </authorList>
    </citation>
    <scope>IDENTIFICATION</scope>
</reference>
<dbReference type="WBParaSite" id="ACRNAN_scaffold25306.g16332.t1">
    <property type="protein sequence ID" value="ACRNAN_scaffold25306.g16332.t1"/>
    <property type="gene ID" value="ACRNAN_scaffold25306.g16332"/>
</dbReference>
<organism evidence="1 2">
    <name type="scientific">Acrobeloides nanus</name>
    <dbReference type="NCBI Taxonomy" id="290746"/>
    <lineage>
        <taxon>Eukaryota</taxon>
        <taxon>Metazoa</taxon>
        <taxon>Ecdysozoa</taxon>
        <taxon>Nematoda</taxon>
        <taxon>Chromadorea</taxon>
        <taxon>Rhabditida</taxon>
        <taxon>Tylenchina</taxon>
        <taxon>Cephalobomorpha</taxon>
        <taxon>Cephaloboidea</taxon>
        <taxon>Cephalobidae</taxon>
        <taxon>Acrobeloides</taxon>
    </lineage>
</organism>
<dbReference type="AlphaFoldDB" id="A0A914DGF4"/>
<keyword evidence="1" id="KW-1185">Reference proteome</keyword>
<dbReference type="Proteomes" id="UP000887540">
    <property type="component" value="Unplaced"/>
</dbReference>
<evidence type="ECO:0000313" key="1">
    <source>
        <dbReference type="Proteomes" id="UP000887540"/>
    </source>
</evidence>
<evidence type="ECO:0000313" key="2">
    <source>
        <dbReference type="WBParaSite" id="ACRNAN_scaffold25306.g16332.t1"/>
    </source>
</evidence>
<protein>
    <submittedName>
        <fullName evidence="2">Uncharacterized protein</fullName>
    </submittedName>
</protein>
<sequence>MMLEFGDATVASIDQKSRRLVS</sequence>
<name>A0A914DGF4_9BILA</name>
<accession>A0A914DGF4</accession>